<evidence type="ECO:0000313" key="4">
    <source>
        <dbReference type="Proteomes" id="UP000076321"/>
    </source>
</evidence>
<feature type="region of interest" description="Disordered" evidence="1">
    <location>
        <begin position="1"/>
        <end position="154"/>
    </location>
</feature>
<evidence type="ECO:0000256" key="1">
    <source>
        <dbReference type="SAM" id="MobiDB-lite"/>
    </source>
</evidence>
<dbReference type="EMBL" id="LOBU02000001">
    <property type="protein sequence ID" value="OKA11411.1"/>
    <property type="molecule type" value="Genomic_DNA"/>
</dbReference>
<keyword evidence="5" id="KW-1185">Reference proteome</keyword>
<evidence type="ECO:0000313" key="5">
    <source>
        <dbReference type="Proteomes" id="UP000186883"/>
    </source>
</evidence>
<organism evidence="2 4">
    <name type="scientific">Amycolatopsis regifaucium</name>
    <dbReference type="NCBI Taxonomy" id="546365"/>
    <lineage>
        <taxon>Bacteria</taxon>
        <taxon>Bacillati</taxon>
        <taxon>Actinomycetota</taxon>
        <taxon>Actinomycetes</taxon>
        <taxon>Pseudonocardiales</taxon>
        <taxon>Pseudonocardiaceae</taxon>
        <taxon>Amycolatopsis</taxon>
    </lineage>
</organism>
<dbReference type="EMBL" id="LQCI01000002">
    <property type="protein sequence ID" value="KZB88299.1"/>
    <property type="molecule type" value="Genomic_DNA"/>
</dbReference>
<accession>A0A154MXX1</accession>
<comment type="caution">
    <text evidence="2">The sequence shown here is derived from an EMBL/GenBank/DDBJ whole genome shotgun (WGS) entry which is preliminary data.</text>
</comment>
<dbReference type="Proteomes" id="UP000186883">
    <property type="component" value="Unassembled WGS sequence"/>
</dbReference>
<dbReference type="AlphaFoldDB" id="A0A154MXX1"/>
<proteinExistence type="predicted"/>
<feature type="compositionally biased region" description="Basic residues" evidence="1">
    <location>
        <begin position="141"/>
        <end position="154"/>
    </location>
</feature>
<gene>
    <name evidence="3" type="ORF">ATP06_0200710</name>
    <name evidence="2" type="ORF">AVL48_20320</name>
</gene>
<evidence type="ECO:0000313" key="3">
    <source>
        <dbReference type="EMBL" id="OKA11411.1"/>
    </source>
</evidence>
<reference evidence="3 5" key="2">
    <citation type="submission" date="2016-11" db="EMBL/GenBank/DDBJ databases">
        <title>Genome sequencing of Amycolatopsis regifaucium.</title>
        <authorList>
            <person name="Mayilraj S."/>
            <person name="Kaur N."/>
        </authorList>
    </citation>
    <scope>NUCLEOTIDE SEQUENCE [LARGE SCALE GENOMIC DNA]</scope>
    <source>
        <strain evidence="3 5">GY080</strain>
    </source>
</reference>
<dbReference type="Proteomes" id="UP000076321">
    <property type="component" value="Unassembled WGS sequence"/>
</dbReference>
<sequence>MAREPAVPNADTAHTPLMIPAVTPEMILGAGPRRVPRSGGDHAPSGPRSPMARPNLGGAPAVAAPVTDPGTGDPGPVPAQAGPRFESAVPDWPDPEDTALAEPGSEPAQTPVPAKSAEGASRKHHGSGPRDLLDPVVRNAKGVKHRLRRKRSSQ</sequence>
<evidence type="ECO:0000313" key="2">
    <source>
        <dbReference type="EMBL" id="KZB88299.1"/>
    </source>
</evidence>
<name>A0A154MXX1_9PSEU</name>
<protein>
    <submittedName>
        <fullName evidence="2">Uncharacterized protein</fullName>
    </submittedName>
</protein>
<reference evidence="2 4" key="1">
    <citation type="submission" date="2015-12" db="EMBL/GenBank/DDBJ databases">
        <title>Amycolatopsis regifaucium genome sequencing and assembly.</title>
        <authorList>
            <person name="Mayilraj S."/>
        </authorList>
    </citation>
    <scope>NUCLEOTIDE SEQUENCE [LARGE SCALE GENOMIC DNA]</scope>
    <source>
        <strain evidence="2 4">GY080</strain>
    </source>
</reference>